<dbReference type="InterPro" id="IPR051573">
    <property type="entry name" value="Ankyrin-SOCS_box_domain"/>
</dbReference>
<protein>
    <submittedName>
        <fullName evidence="5">Ankyrin repeat domain-containing protein</fullName>
    </submittedName>
</protein>
<dbReference type="Proteomes" id="UP000509658">
    <property type="component" value="Chromosome"/>
</dbReference>
<evidence type="ECO:0000313" key="6">
    <source>
        <dbReference type="Proteomes" id="UP000509658"/>
    </source>
</evidence>
<feature type="repeat" description="ANK" evidence="3">
    <location>
        <begin position="98"/>
        <end position="130"/>
    </location>
</feature>
<gene>
    <name evidence="5" type="ORF">HUE57_10390</name>
</gene>
<organism evidence="5 6">
    <name type="scientific">Candidatus Reidiella endopervernicosa</name>
    <dbReference type="NCBI Taxonomy" id="2738883"/>
    <lineage>
        <taxon>Bacteria</taxon>
        <taxon>Pseudomonadati</taxon>
        <taxon>Pseudomonadota</taxon>
        <taxon>Gammaproteobacteria</taxon>
        <taxon>Candidatus Reidiella</taxon>
    </lineage>
</organism>
<dbReference type="InterPro" id="IPR002110">
    <property type="entry name" value="Ankyrin_rpt"/>
</dbReference>
<evidence type="ECO:0000256" key="4">
    <source>
        <dbReference type="SAM" id="SignalP"/>
    </source>
</evidence>
<feature type="signal peptide" evidence="4">
    <location>
        <begin position="1"/>
        <end position="27"/>
    </location>
</feature>
<feature type="repeat" description="ANK" evidence="3">
    <location>
        <begin position="65"/>
        <end position="97"/>
    </location>
</feature>
<evidence type="ECO:0000256" key="1">
    <source>
        <dbReference type="ARBA" id="ARBA00022737"/>
    </source>
</evidence>
<dbReference type="PANTHER" id="PTHR24136">
    <property type="entry name" value="SOWAH (DROSOPHILA) HOMOLOG"/>
    <property type="match status" value="1"/>
</dbReference>
<keyword evidence="1" id="KW-0677">Repeat</keyword>
<evidence type="ECO:0000313" key="5">
    <source>
        <dbReference type="EMBL" id="QKQ26641.1"/>
    </source>
</evidence>
<dbReference type="EMBL" id="CP054491">
    <property type="protein sequence ID" value="QKQ26641.1"/>
    <property type="molecule type" value="Genomic_DNA"/>
</dbReference>
<dbReference type="GO" id="GO:0016567">
    <property type="term" value="P:protein ubiquitination"/>
    <property type="evidence" value="ECO:0007669"/>
    <property type="project" value="TreeGrafter"/>
</dbReference>
<dbReference type="PROSITE" id="PS50297">
    <property type="entry name" value="ANK_REP_REGION"/>
    <property type="match status" value="2"/>
</dbReference>
<reference evidence="5 6" key="1">
    <citation type="submission" date="2020-05" db="EMBL/GenBank/DDBJ databases">
        <title>Horizontal transmission and recombination maintain forever young bacterial symbiont genomes.</title>
        <authorList>
            <person name="Russell S.L."/>
            <person name="Pepper-Tunick E."/>
            <person name="Svedberg J."/>
            <person name="Byrne A."/>
            <person name="Ruelas Castillo J."/>
            <person name="Vollmers C."/>
            <person name="Beinart R.A."/>
            <person name="Corbett-Detig R."/>
        </authorList>
    </citation>
    <scope>NUCLEOTIDE SEQUENCE [LARGE SCALE GENOMIC DNA]</scope>
    <source>
        <strain evidence="5">Santa_Monica_outfall</strain>
    </source>
</reference>
<feature type="chain" id="PRO_5027017076" evidence="4">
    <location>
        <begin position="28"/>
        <end position="150"/>
    </location>
</feature>
<keyword evidence="4" id="KW-0732">Signal</keyword>
<keyword evidence="6" id="KW-1185">Reference proteome</keyword>
<dbReference type="PANTHER" id="PTHR24136:SF15">
    <property type="entry name" value="ANK_REP_REGION DOMAIN-CONTAINING PROTEIN"/>
    <property type="match status" value="1"/>
</dbReference>
<dbReference type="Gene3D" id="1.25.40.20">
    <property type="entry name" value="Ankyrin repeat-containing domain"/>
    <property type="match status" value="1"/>
</dbReference>
<dbReference type="InterPro" id="IPR036770">
    <property type="entry name" value="Ankyrin_rpt-contain_sf"/>
</dbReference>
<keyword evidence="2 3" id="KW-0040">ANK repeat</keyword>
<evidence type="ECO:0000256" key="3">
    <source>
        <dbReference type="PROSITE-ProRule" id="PRU00023"/>
    </source>
</evidence>
<accession>A0A6N0HWM5</accession>
<dbReference type="RefSeq" id="WP_174673133.1">
    <property type="nucleotide sequence ID" value="NZ_CP054491.1"/>
</dbReference>
<dbReference type="AlphaFoldDB" id="A0A6N0HWM5"/>
<dbReference type="PROSITE" id="PS50088">
    <property type="entry name" value="ANK_REPEAT"/>
    <property type="match status" value="2"/>
</dbReference>
<sequence>MVFQLRNLFAVAALALAISFVPQQVSAAGDDELNKQLLSAVSKGNLETTERLLNEGANPDVTGDFGFFPLIYAAQDSNLKMTKLLIENGAEADNKTSDGYTPLIAAAEHGSVRITALLLSSGANPQTKTRKGRMPSCLQFVLVSRMCSRC</sequence>
<dbReference type="SMART" id="SM00248">
    <property type="entry name" value="ANK"/>
    <property type="match status" value="3"/>
</dbReference>
<dbReference type="Pfam" id="PF12796">
    <property type="entry name" value="Ank_2"/>
    <property type="match status" value="1"/>
</dbReference>
<dbReference type="GO" id="GO:0045732">
    <property type="term" value="P:positive regulation of protein catabolic process"/>
    <property type="evidence" value="ECO:0007669"/>
    <property type="project" value="TreeGrafter"/>
</dbReference>
<name>A0A6N0HWM5_9GAMM</name>
<dbReference type="KEGG" id="rev:HUE57_10390"/>
<proteinExistence type="predicted"/>
<evidence type="ECO:0000256" key="2">
    <source>
        <dbReference type="ARBA" id="ARBA00023043"/>
    </source>
</evidence>
<dbReference type="SUPFAM" id="SSF48403">
    <property type="entry name" value="Ankyrin repeat"/>
    <property type="match status" value="1"/>
</dbReference>